<evidence type="ECO:0000256" key="1">
    <source>
        <dbReference type="PROSITE-ProRule" id="PRU01373"/>
    </source>
</evidence>
<keyword evidence="4" id="KW-1185">Reference proteome</keyword>
<keyword evidence="1" id="KW-0573">Peptidoglycan synthesis</keyword>
<reference evidence="3 4" key="1">
    <citation type="submission" date="2020-01" db="EMBL/GenBank/DDBJ databases">
        <authorList>
            <person name="Rodrigo-Torres L."/>
            <person name="Arahal R. D."/>
            <person name="Lucena T."/>
        </authorList>
    </citation>
    <scope>NUCLEOTIDE SEQUENCE [LARGE SCALE GENOMIC DNA]</scope>
    <source>
        <strain evidence="3 4">CECT 9293</strain>
    </source>
</reference>
<sequence length="329" mass="36796">MCRVVCSYQIYNEILKTESRKKHFAEFRFEENKKQSTLKDVDLLDFLTYYDMPTEPKYAVLSALADWKGKGLSNSPLMINDEKKVIDVRRKINVGIKNLKVAEDYFKKAVVALVLNECGSQKKREKTKVIETYDKAYKADSKNAYVDIIVPSNRKKEGLLVFFDNTGLLHQCYVLGLGTGGEDRYTNGGYGNVPNGLWNAKLELKTPNTGVSFGNHGVIRLSPAAGDALKASSRSGILLHCGHTMGDGKTGLTDNGALMVTHGCLRVYNVDMPKITEVFSSMISKGKTVQFYIEEVEPKNLNDVFAYYGTVSDLKDINTNRKNKKNDAQ</sequence>
<feature type="active site" description="Nucleophile" evidence="1">
    <location>
        <position position="264"/>
    </location>
</feature>
<feature type="domain" description="L,D-TPase catalytic" evidence="2">
    <location>
        <begin position="148"/>
        <end position="292"/>
    </location>
</feature>
<proteinExistence type="predicted"/>
<dbReference type="PROSITE" id="PS52029">
    <property type="entry name" value="LD_TPASE"/>
    <property type="match status" value="1"/>
</dbReference>
<dbReference type="RefSeq" id="WP_162032358.1">
    <property type="nucleotide sequence ID" value="NZ_CACVBR010000009.1"/>
</dbReference>
<gene>
    <name evidence="3" type="ORF">CHRY9293_01432</name>
</gene>
<organism evidence="3 4">
    <name type="scientific">Chryseobacterium potabilaquae</name>
    <dbReference type="NCBI Taxonomy" id="2675057"/>
    <lineage>
        <taxon>Bacteria</taxon>
        <taxon>Pseudomonadati</taxon>
        <taxon>Bacteroidota</taxon>
        <taxon>Flavobacteriia</taxon>
        <taxon>Flavobacteriales</taxon>
        <taxon>Weeksellaceae</taxon>
        <taxon>Chryseobacterium group</taxon>
        <taxon>Chryseobacterium</taxon>
    </lineage>
</organism>
<keyword evidence="1" id="KW-0133">Cell shape</keyword>
<dbReference type="GO" id="GO:0009252">
    <property type="term" value="P:peptidoglycan biosynthetic process"/>
    <property type="evidence" value="ECO:0007669"/>
    <property type="project" value="UniProtKB-KW"/>
</dbReference>
<dbReference type="GO" id="GO:0008360">
    <property type="term" value="P:regulation of cell shape"/>
    <property type="evidence" value="ECO:0007669"/>
    <property type="project" value="UniProtKB-UniRule"/>
</dbReference>
<dbReference type="Proteomes" id="UP000445144">
    <property type="component" value="Unassembled WGS sequence"/>
</dbReference>
<evidence type="ECO:0000259" key="2">
    <source>
        <dbReference type="PROSITE" id="PS52029"/>
    </source>
</evidence>
<dbReference type="InterPro" id="IPR005490">
    <property type="entry name" value="LD_TPept_cat_dom"/>
</dbReference>
<accession>A0A6N4X8B5</accession>
<dbReference type="GO" id="GO:0071555">
    <property type="term" value="P:cell wall organization"/>
    <property type="evidence" value="ECO:0007669"/>
    <property type="project" value="UniProtKB-UniRule"/>
</dbReference>
<name>A0A6N4X8B5_9FLAO</name>
<protein>
    <recommendedName>
        <fullName evidence="2">L,D-TPase catalytic domain-containing protein</fullName>
    </recommendedName>
</protein>
<feature type="active site" description="Proton donor/acceptor" evidence="1">
    <location>
        <position position="240"/>
    </location>
</feature>
<evidence type="ECO:0000313" key="3">
    <source>
        <dbReference type="EMBL" id="CAA7195201.1"/>
    </source>
</evidence>
<dbReference type="AlphaFoldDB" id="A0A6N4X8B5"/>
<evidence type="ECO:0000313" key="4">
    <source>
        <dbReference type="Proteomes" id="UP000445144"/>
    </source>
</evidence>
<keyword evidence="1" id="KW-0961">Cell wall biogenesis/degradation</keyword>
<comment type="pathway">
    <text evidence="1">Cell wall biogenesis; peptidoglycan biosynthesis.</text>
</comment>
<dbReference type="GO" id="GO:0016740">
    <property type="term" value="F:transferase activity"/>
    <property type="evidence" value="ECO:0007669"/>
    <property type="project" value="InterPro"/>
</dbReference>
<dbReference type="EMBL" id="CACVBR010000009">
    <property type="protein sequence ID" value="CAA7195201.1"/>
    <property type="molecule type" value="Genomic_DNA"/>
</dbReference>